<proteinExistence type="predicted"/>
<dbReference type="InterPro" id="IPR014752">
    <property type="entry name" value="Arrestin-like_C"/>
</dbReference>
<sequence length="157" mass="17661">MGLFSSSKIPQPPLPDLTIHLHHAAERVYRPDDIVKGHIVLAPVASIKPEALRVSLFGQSLVWHRRDVGSNNTTDYHHWRDNAPLFEVFQDILHAANANEDNKEKQQAISKFEPGQTYTFPFQFTFPAGPAIHDMANTKRISIRNTTLGHMTCLPAS</sequence>
<organism evidence="2 3">
    <name type="scientific">Alternaria panax</name>
    <dbReference type="NCBI Taxonomy" id="48097"/>
    <lineage>
        <taxon>Eukaryota</taxon>
        <taxon>Fungi</taxon>
        <taxon>Dikarya</taxon>
        <taxon>Ascomycota</taxon>
        <taxon>Pezizomycotina</taxon>
        <taxon>Dothideomycetes</taxon>
        <taxon>Pleosporomycetidae</taxon>
        <taxon>Pleosporales</taxon>
        <taxon>Pleosporineae</taxon>
        <taxon>Pleosporaceae</taxon>
        <taxon>Alternaria</taxon>
        <taxon>Alternaria sect. Panax</taxon>
    </lineage>
</organism>
<dbReference type="Gene3D" id="2.60.40.640">
    <property type="match status" value="1"/>
</dbReference>
<dbReference type="InterPro" id="IPR011021">
    <property type="entry name" value="Arrestin-like_N"/>
</dbReference>
<dbReference type="EMBL" id="JAANER010000002">
    <property type="protein sequence ID" value="KAG9194218.1"/>
    <property type="molecule type" value="Genomic_DNA"/>
</dbReference>
<keyword evidence="3" id="KW-1185">Reference proteome</keyword>
<name>A0AAD4IGW6_9PLEO</name>
<feature type="domain" description="Arrestin-like N-terminal" evidence="1">
    <location>
        <begin position="24"/>
        <end position="128"/>
    </location>
</feature>
<comment type="caution">
    <text evidence="2">The sequence shown here is derived from an EMBL/GenBank/DDBJ whole genome shotgun (WGS) entry which is preliminary data.</text>
</comment>
<gene>
    <name evidence="2" type="ORF">G6011_04253</name>
</gene>
<protein>
    <recommendedName>
        <fullName evidence="1">Arrestin-like N-terminal domain-containing protein</fullName>
    </recommendedName>
</protein>
<accession>A0AAD4IGW6</accession>
<evidence type="ECO:0000259" key="1">
    <source>
        <dbReference type="Pfam" id="PF00339"/>
    </source>
</evidence>
<reference evidence="2" key="1">
    <citation type="submission" date="2021-07" db="EMBL/GenBank/DDBJ databases">
        <title>Genome Resource of American Ginseng Black Spot Pathogen Alternaria panax.</title>
        <authorList>
            <person name="Qiu C."/>
            <person name="Wang W."/>
            <person name="Liu Z."/>
        </authorList>
    </citation>
    <scope>NUCLEOTIDE SEQUENCE</scope>
    <source>
        <strain evidence="2">BNCC115425</strain>
    </source>
</reference>
<dbReference type="Proteomes" id="UP001199106">
    <property type="component" value="Unassembled WGS sequence"/>
</dbReference>
<evidence type="ECO:0000313" key="3">
    <source>
        <dbReference type="Proteomes" id="UP001199106"/>
    </source>
</evidence>
<dbReference type="AlphaFoldDB" id="A0AAD4IGW6"/>
<evidence type="ECO:0000313" key="2">
    <source>
        <dbReference type="EMBL" id="KAG9194218.1"/>
    </source>
</evidence>
<dbReference type="Pfam" id="PF00339">
    <property type="entry name" value="Arrestin_N"/>
    <property type="match status" value="1"/>
</dbReference>